<sequence length="381" mass="43717">MSHLVKIEQFLLGKEDSSYITSFYTDDFDCVRLTLHRDILLDVVKQHNVTLDSFESVVQYLSRTEDDKCVVLKNMIPEYVKLLRLLLTIPVSTCTAECSFSALRRLKTYTRATMNQDRLNHVALLNIHPDLARELNLEPLINEFISKTTVRRSIIEAGSTRIEPLKVNVSEASSATTTQCLVGLKLKGIWNKTQATLTAFESVHSFSHHLGISQNVSTTGRINKLKLADPKTNDDDLLIEILIGGDQYWKTVMNTAPIRLSSSIVLLLSIFCWIFSGSRSDIHVHSAMVNFIDLDSKIPTSDYTLRRFWDLEMIGITKEQNRSMSIRELKILHDFHGSYCIDQQRRVVRLPRKDVTFPNNFQNAERCFTSLEKRLERNDSF</sequence>
<keyword evidence="3" id="KW-1185">Reference proteome</keyword>
<dbReference type="Pfam" id="PF05699">
    <property type="entry name" value="Dimer_Tnp_hAT"/>
    <property type="match status" value="1"/>
</dbReference>
<dbReference type="InterPro" id="IPR008906">
    <property type="entry name" value="HATC_C_dom"/>
</dbReference>
<proteinExistence type="predicted"/>
<comment type="caution">
    <text evidence="2">The sequence shown here is derived from an EMBL/GenBank/DDBJ whole genome shotgun (WGS) entry which is preliminary data.</text>
</comment>
<dbReference type="Proteomes" id="UP001148838">
    <property type="component" value="Unassembled WGS sequence"/>
</dbReference>
<gene>
    <name evidence="2" type="ORF">ANN_27179</name>
</gene>
<protein>
    <recommendedName>
        <fullName evidence="1">HAT C-terminal dimerisation domain-containing protein</fullName>
    </recommendedName>
</protein>
<reference evidence="2 3" key="1">
    <citation type="journal article" date="2022" name="Allergy">
        <title>Genome assembly and annotation of Periplaneta americana reveal a comprehensive cockroach allergen profile.</title>
        <authorList>
            <person name="Wang L."/>
            <person name="Xiong Q."/>
            <person name="Saelim N."/>
            <person name="Wang L."/>
            <person name="Nong W."/>
            <person name="Wan A.T."/>
            <person name="Shi M."/>
            <person name="Liu X."/>
            <person name="Cao Q."/>
            <person name="Hui J.H.L."/>
            <person name="Sookrung N."/>
            <person name="Leung T.F."/>
            <person name="Tungtrongchitr A."/>
            <person name="Tsui S.K.W."/>
        </authorList>
    </citation>
    <scope>NUCLEOTIDE SEQUENCE [LARGE SCALE GENOMIC DNA]</scope>
    <source>
        <strain evidence="2">PWHHKU_190912</strain>
    </source>
</reference>
<evidence type="ECO:0000313" key="3">
    <source>
        <dbReference type="Proteomes" id="UP001148838"/>
    </source>
</evidence>
<dbReference type="EMBL" id="JAJSOF020000040">
    <property type="protein sequence ID" value="KAJ4426365.1"/>
    <property type="molecule type" value="Genomic_DNA"/>
</dbReference>
<evidence type="ECO:0000259" key="1">
    <source>
        <dbReference type="Pfam" id="PF05699"/>
    </source>
</evidence>
<evidence type="ECO:0000313" key="2">
    <source>
        <dbReference type="EMBL" id="KAJ4426365.1"/>
    </source>
</evidence>
<feature type="domain" description="HAT C-terminal dimerisation" evidence="1">
    <location>
        <begin position="73"/>
        <end position="128"/>
    </location>
</feature>
<dbReference type="InterPro" id="IPR052958">
    <property type="entry name" value="IFN-induced_PKR_regulator"/>
</dbReference>
<name>A0ABQ8RXK3_PERAM</name>
<dbReference type="PANTHER" id="PTHR46289">
    <property type="entry name" value="52 KDA REPRESSOR OF THE INHIBITOR OF THE PROTEIN KINASE-LIKE PROTEIN-RELATED"/>
    <property type="match status" value="1"/>
</dbReference>
<organism evidence="2 3">
    <name type="scientific">Periplaneta americana</name>
    <name type="common">American cockroach</name>
    <name type="synonym">Blatta americana</name>
    <dbReference type="NCBI Taxonomy" id="6978"/>
    <lineage>
        <taxon>Eukaryota</taxon>
        <taxon>Metazoa</taxon>
        <taxon>Ecdysozoa</taxon>
        <taxon>Arthropoda</taxon>
        <taxon>Hexapoda</taxon>
        <taxon>Insecta</taxon>
        <taxon>Pterygota</taxon>
        <taxon>Neoptera</taxon>
        <taxon>Polyneoptera</taxon>
        <taxon>Dictyoptera</taxon>
        <taxon>Blattodea</taxon>
        <taxon>Blattoidea</taxon>
        <taxon>Blattidae</taxon>
        <taxon>Blattinae</taxon>
        <taxon>Periplaneta</taxon>
    </lineage>
</organism>
<accession>A0ABQ8RXK3</accession>
<dbReference type="PANTHER" id="PTHR46289:SF17">
    <property type="entry name" value="HAT C-TERMINAL DIMERISATION DOMAIN-CONTAINING PROTEIN"/>
    <property type="match status" value="1"/>
</dbReference>